<accession>A0ABV0KFF3</accession>
<dbReference type="Proteomes" id="UP001476950">
    <property type="component" value="Unassembled WGS sequence"/>
</dbReference>
<evidence type="ECO:0000256" key="1">
    <source>
        <dbReference type="SAM" id="SignalP"/>
    </source>
</evidence>
<proteinExistence type="predicted"/>
<reference evidence="2 3" key="1">
    <citation type="submission" date="2022-04" db="EMBL/GenBank/DDBJ databases">
        <title>Positive selection, recombination, and allopatry shape intraspecific diversity of widespread and dominant cyanobacteria.</title>
        <authorList>
            <person name="Wei J."/>
            <person name="Shu W."/>
            <person name="Hu C."/>
        </authorList>
    </citation>
    <scope>NUCLEOTIDE SEQUENCE [LARGE SCALE GENOMIC DNA]</scope>
    <source>
        <strain evidence="2 3">AS-A4</strain>
    </source>
</reference>
<comment type="caution">
    <text evidence="2">The sequence shown here is derived from an EMBL/GenBank/DDBJ whole genome shotgun (WGS) entry which is preliminary data.</text>
</comment>
<name>A0ABV0KFF3_9CYAN</name>
<keyword evidence="3" id="KW-1185">Reference proteome</keyword>
<gene>
    <name evidence="2" type="ORF">NDI38_05130</name>
</gene>
<sequence length="137" mass="15741">MSKAKVRNTLITAVICSVIVGNTPQASADLGTASDFVRDNWDAIVTNYWSPYWKQVWYGNLSSQETRDTRRQYQSRANGILLNRCIEKFDSTFLVSAGNKVLNRWQFSSRSASNGGTDCFIRFPNRMADEFERRLRK</sequence>
<keyword evidence="1" id="KW-0732">Signal</keyword>
<organism evidence="2 3">
    <name type="scientific">Stenomitos frigidus AS-A4</name>
    <dbReference type="NCBI Taxonomy" id="2933935"/>
    <lineage>
        <taxon>Bacteria</taxon>
        <taxon>Bacillati</taxon>
        <taxon>Cyanobacteriota</taxon>
        <taxon>Cyanophyceae</taxon>
        <taxon>Leptolyngbyales</taxon>
        <taxon>Leptolyngbyaceae</taxon>
        <taxon>Stenomitos</taxon>
    </lineage>
</organism>
<protein>
    <submittedName>
        <fullName evidence="2">Uncharacterized protein</fullName>
    </submittedName>
</protein>
<evidence type="ECO:0000313" key="2">
    <source>
        <dbReference type="EMBL" id="MEP1057812.1"/>
    </source>
</evidence>
<feature type="chain" id="PRO_5045963734" evidence="1">
    <location>
        <begin position="29"/>
        <end position="137"/>
    </location>
</feature>
<evidence type="ECO:0000313" key="3">
    <source>
        <dbReference type="Proteomes" id="UP001476950"/>
    </source>
</evidence>
<dbReference type="RefSeq" id="WP_190451013.1">
    <property type="nucleotide sequence ID" value="NZ_JAMPLM010000002.1"/>
</dbReference>
<feature type="signal peptide" evidence="1">
    <location>
        <begin position="1"/>
        <end position="28"/>
    </location>
</feature>
<dbReference type="EMBL" id="JAMPLM010000002">
    <property type="protein sequence ID" value="MEP1057812.1"/>
    <property type="molecule type" value="Genomic_DNA"/>
</dbReference>